<dbReference type="InterPro" id="IPR051122">
    <property type="entry name" value="SDR_DHRS6-like"/>
</dbReference>
<proteinExistence type="inferred from homology"/>
<accession>A0ABM8WAM9</accession>
<comment type="caution">
    <text evidence="3">The sequence shown here is derived from an EMBL/GenBank/DDBJ whole genome shotgun (WGS) entry which is preliminary data.</text>
</comment>
<evidence type="ECO:0000313" key="3">
    <source>
        <dbReference type="EMBL" id="CAG9164327.1"/>
    </source>
</evidence>
<dbReference type="SUPFAM" id="SSF51735">
    <property type="entry name" value="NAD(P)-binding Rossmann-fold domains"/>
    <property type="match status" value="1"/>
</dbReference>
<dbReference type="InterPro" id="IPR036291">
    <property type="entry name" value="NAD(P)-bd_dom_sf"/>
</dbReference>
<dbReference type="Proteomes" id="UP000706525">
    <property type="component" value="Unassembled WGS sequence"/>
</dbReference>
<evidence type="ECO:0000313" key="4">
    <source>
        <dbReference type="Proteomes" id="UP000706525"/>
    </source>
</evidence>
<dbReference type="RefSeq" id="WP_223981808.1">
    <property type="nucleotide sequence ID" value="NZ_CAJZAG010000001.1"/>
</dbReference>
<organism evidence="3 4">
    <name type="scientific">Cupriavidus pampae</name>
    <dbReference type="NCBI Taxonomy" id="659251"/>
    <lineage>
        <taxon>Bacteria</taxon>
        <taxon>Pseudomonadati</taxon>
        <taxon>Pseudomonadota</taxon>
        <taxon>Betaproteobacteria</taxon>
        <taxon>Burkholderiales</taxon>
        <taxon>Burkholderiaceae</taxon>
        <taxon>Cupriavidus</taxon>
    </lineage>
</organism>
<dbReference type="Gene3D" id="3.40.50.720">
    <property type="entry name" value="NAD(P)-binding Rossmann-like Domain"/>
    <property type="match status" value="1"/>
</dbReference>
<reference evidence="3 4" key="1">
    <citation type="submission" date="2021-08" db="EMBL/GenBank/DDBJ databases">
        <authorList>
            <person name="Peeters C."/>
        </authorList>
    </citation>
    <scope>NUCLEOTIDE SEQUENCE [LARGE SCALE GENOMIC DNA]</scope>
    <source>
        <strain evidence="3 4">LMG 32289</strain>
    </source>
</reference>
<dbReference type="GO" id="GO:0018509">
    <property type="term" value="F:cis-2,3-dihydrobiphenyl-2,3-diol dehydrogenase activity"/>
    <property type="evidence" value="ECO:0007669"/>
    <property type="project" value="UniProtKB-EC"/>
</dbReference>
<dbReference type="EMBL" id="CAJZAG010000001">
    <property type="protein sequence ID" value="CAG9164327.1"/>
    <property type="molecule type" value="Genomic_DNA"/>
</dbReference>
<name>A0ABM8WAM9_9BURK</name>
<sequence length="239" mass="24796">MNVSLQDKSVVIAGGTSGIGLALARKAVVAGAKVHIIGRSTERLALVQAAFGSDVVTHCADIGIEGEVEAVSRQIPRVDHLVTTAAALAFKPFVELRNVEINLMLNSKFWGPIYLVRHLSSRMSKDGSITFFSGLAAYKATSGGSIVAAVNGGLDGLARTLALELAPIRVNVVSPGVVDSSTWDFLPEDVREGVLNGIGSTLPVGRVGRSDELAEAGLFLMTNGFATGTILQVDGGANA</sequence>
<dbReference type="InterPro" id="IPR002347">
    <property type="entry name" value="SDR_fam"/>
</dbReference>
<keyword evidence="4" id="KW-1185">Reference proteome</keyword>
<dbReference type="PANTHER" id="PTHR43477">
    <property type="entry name" value="DIHYDROANTICAPSIN 7-DEHYDROGENASE"/>
    <property type="match status" value="1"/>
</dbReference>
<protein>
    <submittedName>
        <fullName evidence="3">Cis-2,3-dihydrobiphenyl-2,3-diol dehydrogenase</fullName>
        <ecNumber evidence="3">1.3.1.56</ecNumber>
    </submittedName>
</protein>
<dbReference type="PANTHER" id="PTHR43477:SF1">
    <property type="entry name" value="DIHYDROANTICAPSIN 7-DEHYDROGENASE"/>
    <property type="match status" value="1"/>
</dbReference>
<dbReference type="Pfam" id="PF13561">
    <property type="entry name" value="adh_short_C2"/>
    <property type="match status" value="1"/>
</dbReference>
<dbReference type="EC" id="1.3.1.56" evidence="3"/>
<evidence type="ECO:0000256" key="1">
    <source>
        <dbReference type="ARBA" id="ARBA00006484"/>
    </source>
</evidence>
<evidence type="ECO:0000256" key="2">
    <source>
        <dbReference type="ARBA" id="ARBA00023002"/>
    </source>
</evidence>
<keyword evidence="2 3" id="KW-0560">Oxidoreductase</keyword>
<comment type="similarity">
    <text evidence="1">Belongs to the short-chain dehydrogenases/reductases (SDR) family.</text>
</comment>
<dbReference type="PRINTS" id="PR00081">
    <property type="entry name" value="GDHRDH"/>
</dbReference>
<gene>
    <name evidence="3" type="primary">bphB</name>
    <name evidence="3" type="ORF">LMG32289_00670</name>
</gene>